<dbReference type="Proteomes" id="UP001183388">
    <property type="component" value="Unassembled WGS sequence"/>
</dbReference>
<protein>
    <submittedName>
        <fullName evidence="1">Uncharacterized protein</fullName>
    </submittedName>
</protein>
<proteinExistence type="predicted"/>
<name>A0ABU2LDW8_9ACTN</name>
<organism evidence="1 2">
    <name type="scientific">Streptomyces boetiae</name>
    <dbReference type="NCBI Taxonomy" id="3075541"/>
    <lineage>
        <taxon>Bacteria</taxon>
        <taxon>Bacillati</taxon>
        <taxon>Actinomycetota</taxon>
        <taxon>Actinomycetes</taxon>
        <taxon>Kitasatosporales</taxon>
        <taxon>Streptomycetaceae</taxon>
        <taxon>Streptomyces</taxon>
    </lineage>
</organism>
<sequence>METDRWGELECRAGDRLCLAVGLGDFSVEFGVMPEEVIRCFGRP</sequence>
<accession>A0ABU2LDW8</accession>
<comment type="caution">
    <text evidence="1">The sequence shown here is derived from an EMBL/GenBank/DDBJ whole genome shotgun (WGS) entry which is preliminary data.</text>
</comment>
<evidence type="ECO:0000313" key="2">
    <source>
        <dbReference type="Proteomes" id="UP001183388"/>
    </source>
</evidence>
<reference evidence="2" key="1">
    <citation type="submission" date="2023-07" db="EMBL/GenBank/DDBJ databases">
        <title>30 novel species of actinomycetes from the DSMZ collection.</title>
        <authorList>
            <person name="Nouioui I."/>
        </authorList>
    </citation>
    <scope>NUCLEOTIDE SEQUENCE [LARGE SCALE GENOMIC DNA]</scope>
    <source>
        <strain evidence="2">DSM 44917</strain>
    </source>
</reference>
<keyword evidence="2" id="KW-1185">Reference proteome</keyword>
<evidence type="ECO:0000313" key="1">
    <source>
        <dbReference type="EMBL" id="MDT0309686.1"/>
    </source>
</evidence>
<gene>
    <name evidence="1" type="ORF">RM780_22395</name>
</gene>
<dbReference type="EMBL" id="JAVREN010000043">
    <property type="protein sequence ID" value="MDT0309686.1"/>
    <property type="molecule type" value="Genomic_DNA"/>
</dbReference>